<keyword evidence="2" id="KW-1185">Reference proteome</keyword>
<dbReference type="EMBL" id="JACMRX010000004">
    <property type="protein sequence ID" value="KAF7990768.1"/>
    <property type="molecule type" value="Genomic_DNA"/>
</dbReference>
<name>A0A835CR10_APHGI</name>
<organism evidence="1 2">
    <name type="scientific">Aphidius gifuensis</name>
    <name type="common">Parasitoid wasp</name>
    <dbReference type="NCBI Taxonomy" id="684658"/>
    <lineage>
        <taxon>Eukaryota</taxon>
        <taxon>Metazoa</taxon>
        <taxon>Ecdysozoa</taxon>
        <taxon>Arthropoda</taxon>
        <taxon>Hexapoda</taxon>
        <taxon>Insecta</taxon>
        <taxon>Pterygota</taxon>
        <taxon>Neoptera</taxon>
        <taxon>Endopterygota</taxon>
        <taxon>Hymenoptera</taxon>
        <taxon>Apocrita</taxon>
        <taxon>Ichneumonoidea</taxon>
        <taxon>Braconidae</taxon>
        <taxon>Aphidiinae</taxon>
        <taxon>Aphidius</taxon>
    </lineage>
</organism>
<protein>
    <submittedName>
        <fullName evidence="1">Uncharacterized protein</fullName>
    </submittedName>
</protein>
<evidence type="ECO:0000313" key="1">
    <source>
        <dbReference type="EMBL" id="KAF7990768.1"/>
    </source>
</evidence>
<proteinExistence type="predicted"/>
<dbReference type="AlphaFoldDB" id="A0A835CR10"/>
<comment type="caution">
    <text evidence="1">The sequence shown here is derived from an EMBL/GenBank/DDBJ whole genome shotgun (WGS) entry which is preliminary data.</text>
</comment>
<evidence type="ECO:0000313" key="2">
    <source>
        <dbReference type="Proteomes" id="UP000639338"/>
    </source>
</evidence>
<gene>
    <name evidence="1" type="ORF">HCN44_000573</name>
</gene>
<reference evidence="1 2" key="1">
    <citation type="submission" date="2020-08" db="EMBL/GenBank/DDBJ databases">
        <title>Aphidius gifuensis genome sequencing and assembly.</title>
        <authorList>
            <person name="Du Z."/>
        </authorList>
    </citation>
    <scope>NUCLEOTIDE SEQUENCE [LARGE SCALE GENOMIC DNA]</scope>
    <source>
        <strain evidence="1">YNYX2018</strain>
        <tissue evidence="1">Adults</tissue>
    </source>
</reference>
<sequence length="74" mass="8530">MDIVSVEFVKKMLINLLDKNWSNDNELLSYTRALLSQMLNYDDNQDADNSSKTILEIKTKKNDISSKSLVFVVM</sequence>
<dbReference type="Proteomes" id="UP000639338">
    <property type="component" value="Unassembled WGS sequence"/>
</dbReference>
<accession>A0A835CR10</accession>